<evidence type="ECO:0000256" key="2">
    <source>
        <dbReference type="ARBA" id="ARBA00008837"/>
    </source>
</evidence>
<dbReference type="GO" id="GO:0002098">
    <property type="term" value="P:tRNA wobble uridine modification"/>
    <property type="evidence" value="ECO:0007669"/>
    <property type="project" value="InterPro"/>
</dbReference>
<proteinExistence type="inferred from homology"/>
<dbReference type="GO" id="GO:0033588">
    <property type="term" value="C:elongator holoenzyme complex"/>
    <property type="evidence" value="ECO:0007669"/>
    <property type="project" value="InterPro"/>
</dbReference>
<name>A0AAI8VGC5_9PEZI</name>
<dbReference type="Gene3D" id="3.40.50.300">
    <property type="entry name" value="P-loop containing nucleotide triphosphate hydrolases"/>
    <property type="match status" value="1"/>
</dbReference>
<reference evidence="4" key="1">
    <citation type="submission" date="2023-10" db="EMBL/GenBank/DDBJ databases">
        <authorList>
            <person name="Hackl T."/>
        </authorList>
    </citation>
    <scope>NUCLEOTIDE SEQUENCE</scope>
</reference>
<dbReference type="Proteomes" id="UP001295740">
    <property type="component" value="Unassembled WGS sequence"/>
</dbReference>
<dbReference type="Pfam" id="PF09807">
    <property type="entry name" value="ELP6"/>
    <property type="match status" value="1"/>
</dbReference>
<sequence length="298" mass="31511">MASRIPPLLESYLGLPQEASLILLSGVLGSTTNWLVHRYLYSLLASSPSSSSSSASSPSLPTPRGAEDDGGAQHGVNVVLVSFMRDYAFWKDGAGRLGLDLDMSAKRGSFAFVDGLSGLFTSASPSHEARPLMANGPGRRVLSAATPQHLRTELEDAVAQVQAAGPGLQTVFIVDQSDLLLAASGDDMSSNELREVLLQVREKVHSTIVTLSADEPLIASQTTSLEKQHASLVLSLAHEAQLVMSLRMLDTGTARDVSGVLRITPGGESSDSSTPVEERELLYLVGGDGGVRVFERGQ</sequence>
<accession>A0AAI8VGC5</accession>
<feature type="region of interest" description="Disordered" evidence="3">
    <location>
        <begin position="47"/>
        <end position="71"/>
    </location>
</feature>
<dbReference type="PANTHER" id="PTHR16184">
    <property type="entry name" value="ELONGATOR COMPLEX PROTEIN 6"/>
    <property type="match status" value="1"/>
</dbReference>
<protein>
    <submittedName>
        <fullName evidence="4">Uu.00g113040.m01.CDS01</fullName>
    </submittedName>
</protein>
<dbReference type="CDD" id="cd19495">
    <property type="entry name" value="Elp6"/>
    <property type="match status" value="1"/>
</dbReference>
<dbReference type="InterPro" id="IPR027417">
    <property type="entry name" value="P-loop_NTPase"/>
</dbReference>
<comment type="caution">
    <text evidence="4">The sequence shown here is derived from an EMBL/GenBank/DDBJ whole genome shotgun (WGS) entry which is preliminary data.</text>
</comment>
<evidence type="ECO:0000313" key="5">
    <source>
        <dbReference type="Proteomes" id="UP001295740"/>
    </source>
</evidence>
<keyword evidence="5" id="KW-1185">Reference proteome</keyword>
<feature type="compositionally biased region" description="Low complexity" evidence="3">
    <location>
        <begin position="47"/>
        <end position="59"/>
    </location>
</feature>
<dbReference type="InterPro" id="IPR018627">
    <property type="entry name" value="ELP6"/>
</dbReference>
<comment type="similarity">
    <text evidence="2">Belongs to the ELP6 family.</text>
</comment>
<organism evidence="4 5">
    <name type="scientific">Anthostomella pinea</name>
    <dbReference type="NCBI Taxonomy" id="933095"/>
    <lineage>
        <taxon>Eukaryota</taxon>
        <taxon>Fungi</taxon>
        <taxon>Dikarya</taxon>
        <taxon>Ascomycota</taxon>
        <taxon>Pezizomycotina</taxon>
        <taxon>Sordariomycetes</taxon>
        <taxon>Xylariomycetidae</taxon>
        <taxon>Xylariales</taxon>
        <taxon>Xylariaceae</taxon>
        <taxon>Anthostomella</taxon>
    </lineage>
</organism>
<evidence type="ECO:0000256" key="1">
    <source>
        <dbReference type="ARBA" id="ARBA00005043"/>
    </source>
</evidence>
<evidence type="ECO:0000313" key="4">
    <source>
        <dbReference type="EMBL" id="CAJ2503910.1"/>
    </source>
</evidence>
<dbReference type="PANTHER" id="PTHR16184:SF6">
    <property type="entry name" value="ELONGATOR COMPLEX PROTEIN 6"/>
    <property type="match status" value="1"/>
</dbReference>
<dbReference type="AlphaFoldDB" id="A0AAI8VGC5"/>
<evidence type="ECO:0000256" key="3">
    <source>
        <dbReference type="SAM" id="MobiDB-lite"/>
    </source>
</evidence>
<dbReference type="EMBL" id="CAUWAG010000006">
    <property type="protein sequence ID" value="CAJ2503910.1"/>
    <property type="molecule type" value="Genomic_DNA"/>
</dbReference>
<gene>
    <name evidence="4" type="ORF">KHLLAP_LOCUS4378</name>
</gene>
<comment type="pathway">
    <text evidence="1">tRNA modification; 5-methoxycarbonylmethyl-2-thiouridine-tRNA biosynthesis.</text>
</comment>